<dbReference type="OMA" id="MERCAGE"/>
<dbReference type="AlphaFoldDB" id="R7S7Z6"/>
<keyword evidence="3" id="KW-0560">Oxidoreductase</keyword>
<organism evidence="4 5">
    <name type="scientific">Trametes versicolor (strain FP-101664)</name>
    <name type="common">White-rot fungus</name>
    <name type="synonym">Coriolus versicolor</name>
    <dbReference type="NCBI Taxonomy" id="717944"/>
    <lineage>
        <taxon>Eukaryota</taxon>
        <taxon>Fungi</taxon>
        <taxon>Dikarya</taxon>
        <taxon>Basidiomycota</taxon>
        <taxon>Agaricomycotina</taxon>
        <taxon>Agaricomycetes</taxon>
        <taxon>Polyporales</taxon>
        <taxon>Polyporaceae</taxon>
        <taxon>Trametes</taxon>
    </lineage>
</organism>
<dbReference type="SUPFAM" id="SSF51735">
    <property type="entry name" value="NAD(P)-binding Rossmann-fold domains"/>
    <property type="match status" value="1"/>
</dbReference>
<dbReference type="PANTHER" id="PTHR24320">
    <property type="entry name" value="RETINOL DEHYDROGENASE"/>
    <property type="match status" value="1"/>
</dbReference>
<dbReference type="RefSeq" id="XP_008045204.1">
    <property type="nucleotide sequence ID" value="XM_008047013.1"/>
</dbReference>
<comment type="similarity">
    <text evidence="1">Belongs to the short-chain dehydrogenases/reductases (SDR) family.</text>
</comment>
<dbReference type="Pfam" id="PF00106">
    <property type="entry name" value="adh_short"/>
    <property type="match status" value="1"/>
</dbReference>
<dbReference type="KEGG" id="tvs:TRAVEDRAFT_136297"/>
<dbReference type="InterPro" id="IPR002347">
    <property type="entry name" value="SDR_fam"/>
</dbReference>
<dbReference type="Proteomes" id="UP000054317">
    <property type="component" value="Unassembled WGS sequence"/>
</dbReference>
<evidence type="ECO:0000313" key="5">
    <source>
        <dbReference type="Proteomes" id="UP000054317"/>
    </source>
</evidence>
<dbReference type="OrthoDB" id="191139at2759"/>
<dbReference type="PRINTS" id="PR00081">
    <property type="entry name" value="GDHRDH"/>
</dbReference>
<name>R7S7Z6_TRAVS</name>
<keyword evidence="5" id="KW-1185">Reference proteome</keyword>
<evidence type="ECO:0000256" key="1">
    <source>
        <dbReference type="ARBA" id="ARBA00006484"/>
    </source>
</evidence>
<evidence type="ECO:0000256" key="3">
    <source>
        <dbReference type="ARBA" id="ARBA00023002"/>
    </source>
</evidence>
<dbReference type="GeneID" id="19408889"/>
<protein>
    <submittedName>
        <fullName evidence="4">NAD-P-binding protein</fullName>
    </submittedName>
</protein>
<dbReference type="EMBL" id="JH711797">
    <property type="protein sequence ID" value="EIW52126.1"/>
    <property type="molecule type" value="Genomic_DNA"/>
</dbReference>
<evidence type="ECO:0000313" key="4">
    <source>
        <dbReference type="EMBL" id="EIW52126.1"/>
    </source>
</evidence>
<dbReference type="GO" id="GO:0016491">
    <property type="term" value="F:oxidoreductase activity"/>
    <property type="evidence" value="ECO:0007669"/>
    <property type="project" value="UniProtKB-KW"/>
</dbReference>
<dbReference type="Gene3D" id="3.40.50.720">
    <property type="entry name" value="NAD(P)-binding Rossmann-like Domain"/>
    <property type="match status" value="1"/>
</dbReference>
<accession>R7S7Z6</accession>
<proteinExistence type="inferred from homology"/>
<dbReference type="InterPro" id="IPR036291">
    <property type="entry name" value="NAD(P)-bd_dom_sf"/>
</dbReference>
<keyword evidence="2" id="KW-0521">NADP</keyword>
<reference evidence="5" key="1">
    <citation type="journal article" date="2012" name="Science">
        <title>The Paleozoic origin of enzymatic lignin decomposition reconstructed from 31 fungal genomes.</title>
        <authorList>
            <person name="Floudas D."/>
            <person name="Binder M."/>
            <person name="Riley R."/>
            <person name="Barry K."/>
            <person name="Blanchette R.A."/>
            <person name="Henrissat B."/>
            <person name="Martinez A.T."/>
            <person name="Otillar R."/>
            <person name="Spatafora J.W."/>
            <person name="Yadav J.S."/>
            <person name="Aerts A."/>
            <person name="Benoit I."/>
            <person name="Boyd A."/>
            <person name="Carlson A."/>
            <person name="Copeland A."/>
            <person name="Coutinho P.M."/>
            <person name="de Vries R.P."/>
            <person name="Ferreira P."/>
            <person name="Findley K."/>
            <person name="Foster B."/>
            <person name="Gaskell J."/>
            <person name="Glotzer D."/>
            <person name="Gorecki P."/>
            <person name="Heitman J."/>
            <person name="Hesse C."/>
            <person name="Hori C."/>
            <person name="Igarashi K."/>
            <person name="Jurgens J.A."/>
            <person name="Kallen N."/>
            <person name="Kersten P."/>
            <person name="Kohler A."/>
            <person name="Kuees U."/>
            <person name="Kumar T.K.A."/>
            <person name="Kuo A."/>
            <person name="LaButti K."/>
            <person name="Larrondo L.F."/>
            <person name="Lindquist E."/>
            <person name="Ling A."/>
            <person name="Lombard V."/>
            <person name="Lucas S."/>
            <person name="Lundell T."/>
            <person name="Martin R."/>
            <person name="McLaughlin D.J."/>
            <person name="Morgenstern I."/>
            <person name="Morin E."/>
            <person name="Murat C."/>
            <person name="Nagy L.G."/>
            <person name="Nolan M."/>
            <person name="Ohm R.A."/>
            <person name="Patyshakuliyeva A."/>
            <person name="Rokas A."/>
            <person name="Ruiz-Duenas F.J."/>
            <person name="Sabat G."/>
            <person name="Salamov A."/>
            <person name="Samejima M."/>
            <person name="Schmutz J."/>
            <person name="Slot J.C."/>
            <person name="St John F."/>
            <person name="Stenlid J."/>
            <person name="Sun H."/>
            <person name="Sun S."/>
            <person name="Syed K."/>
            <person name="Tsang A."/>
            <person name="Wiebenga A."/>
            <person name="Young D."/>
            <person name="Pisabarro A."/>
            <person name="Eastwood D.C."/>
            <person name="Martin F."/>
            <person name="Cullen D."/>
            <person name="Grigoriev I.V."/>
            <person name="Hibbett D.S."/>
        </authorList>
    </citation>
    <scope>NUCLEOTIDE SEQUENCE [LARGE SCALE GENOMIC DNA]</scope>
    <source>
        <strain evidence="5">FP-101664</strain>
    </source>
</reference>
<gene>
    <name evidence="4" type="ORF">TRAVEDRAFT_136297</name>
</gene>
<evidence type="ECO:0000256" key="2">
    <source>
        <dbReference type="ARBA" id="ARBA00022857"/>
    </source>
</evidence>
<dbReference type="PANTHER" id="PTHR24320:SF282">
    <property type="entry name" value="WW DOMAIN-CONTAINING OXIDOREDUCTASE"/>
    <property type="match status" value="1"/>
</dbReference>
<sequence>MASWGQHAQGEWSVDDMPDQTGKVFLITGGNTGLGKLSQSRAALLRRNAKVYITSRDRERGQQALERLRRISETIHVLPLDLSDLHSVRRAALEFMRREKYLHVLINNAGVMCTPAALLTHQCYDFQFGVNALGHFYLTHLLLPVLLTTASAVARALDKVRVVHYTCTLPLSSRVDYTTLMDGPVRRKRTPGQLYQQSKLADLLLAVELADQYADQGIVSIAVNPGNTFTELTRHTKGVGTAIWNMLSHDVSKGIISPLFAATAPIVLDMNGKLLGPRARVQDIPTSMMERCAGETLWDWLAAQTECFEIVNGIGPIFRFHKESVLPMRNGSVT</sequence>